<sequence length="219" mass="22630">DDPPLRRLPRRHRPDGARAAGLHHRCRAADHGDRRVADHADGLPPGGRGRGTGGAGRPRGDPPRPPSPGRPAGDRQPPRAGSADRHRARPRGRAGESARLRRRSRDGQQALVLCQHAGQPGACFGDGAGGGGATAGRLAGRRRAGGRAGAAERVPALRAEHRAADAAHRRPPGRCLGALPAGVDRGRDRRGGRLQPPLLALRPAHPGAVGDAGTGGTRV</sequence>
<dbReference type="AlphaFoldDB" id="A0A6J4VNQ7"/>
<organism evidence="2">
    <name type="scientific">uncultured Thermomicrobiales bacterium</name>
    <dbReference type="NCBI Taxonomy" id="1645740"/>
    <lineage>
        <taxon>Bacteria</taxon>
        <taxon>Pseudomonadati</taxon>
        <taxon>Thermomicrobiota</taxon>
        <taxon>Thermomicrobia</taxon>
        <taxon>Thermomicrobiales</taxon>
        <taxon>environmental samples</taxon>
    </lineage>
</organism>
<feature type="compositionally biased region" description="Low complexity" evidence="1">
    <location>
        <begin position="193"/>
        <end position="208"/>
    </location>
</feature>
<gene>
    <name evidence="2" type="ORF">AVDCRST_MAG59-5255</name>
</gene>
<evidence type="ECO:0000256" key="1">
    <source>
        <dbReference type="SAM" id="MobiDB-lite"/>
    </source>
</evidence>
<feature type="non-terminal residue" evidence="2">
    <location>
        <position position="1"/>
    </location>
</feature>
<feature type="compositionally biased region" description="Basic and acidic residues" evidence="1">
    <location>
        <begin position="158"/>
        <end position="168"/>
    </location>
</feature>
<dbReference type="EMBL" id="CADCWF010000368">
    <property type="protein sequence ID" value="CAA9584298.1"/>
    <property type="molecule type" value="Genomic_DNA"/>
</dbReference>
<feature type="compositionally biased region" description="Basic and acidic residues" evidence="1">
    <location>
        <begin position="27"/>
        <end position="41"/>
    </location>
</feature>
<proteinExistence type="predicted"/>
<name>A0A6J4VNQ7_9BACT</name>
<protein>
    <submittedName>
        <fullName evidence="2">DnaD/phage-associated domain protein</fullName>
    </submittedName>
</protein>
<feature type="region of interest" description="Disordered" evidence="1">
    <location>
        <begin position="1"/>
        <end position="219"/>
    </location>
</feature>
<feature type="compositionally biased region" description="Gly residues" evidence="1">
    <location>
        <begin position="210"/>
        <end position="219"/>
    </location>
</feature>
<feature type="compositionally biased region" description="Basic and acidic residues" evidence="1">
    <location>
        <begin position="72"/>
        <end position="85"/>
    </location>
</feature>
<accession>A0A6J4VNQ7</accession>
<reference evidence="2" key="1">
    <citation type="submission" date="2020-02" db="EMBL/GenBank/DDBJ databases">
        <authorList>
            <person name="Meier V. D."/>
        </authorList>
    </citation>
    <scope>NUCLEOTIDE SEQUENCE</scope>
    <source>
        <strain evidence="2">AVDCRST_MAG59</strain>
    </source>
</reference>
<feature type="compositionally biased region" description="Gly residues" evidence="1">
    <location>
        <begin position="124"/>
        <end position="134"/>
    </location>
</feature>
<evidence type="ECO:0000313" key="2">
    <source>
        <dbReference type="EMBL" id="CAA9584298.1"/>
    </source>
</evidence>
<feature type="non-terminal residue" evidence="2">
    <location>
        <position position="219"/>
    </location>
</feature>
<feature type="compositionally biased region" description="Gly residues" evidence="1">
    <location>
        <begin position="44"/>
        <end position="57"/>
    </location>
</feature>